<dbReference type="Pfam" id="PF01300">
    <property type="entry name" value="Sua5_yciO_yrdC"/>
    <property type="match status" value="1"/>
</dbReference>
<evidence type="ECO:0000256" key="1">
    <source>
        <dbReference type="ARBA" id="ARBA00004711"/>
    </source>
</evidence>
<accession>A0ABM7PGU2</accession>
<keyword evidence="4" id="KW-0479">Metal-binding</keyword>
<dbReference type="PANTHER" id="PTHR42959:SF1">
    <property type="entry name" value="CARBAMOYLTRANSFERASE HYPF"/>
    <property type="match status" value="1"/>
</dbReference>
<keyword evidence="6" id="KW-0862">Zinc</keyword>
<organism evidence="12 13">
    <name type="scientific">Desulfoluna limicola</name>
    <dbReference type="NCBI Taxonomy" id="2810562"/>
    <lineage>
        <taxon>Bacteria</taxon>
        <taxon>Pseudomonadati</taxon>
        <taxon>Thermodesulfobacteriota</taxon>
        <taxon>Desulfobacteria</taxon>
        <taxon>Desulfobacterales</taxon>
        <taxon>Desulfolunaceae</taxon>
        <taxon>Desulfoluna</taxon>
    </lineage>
</organism>
<comment type="catalytic activity">
    <reaction evidence="7">
        <text>C-terminal L-cysteinyl-[HypE protein] + carbamoyl phosphate + ATP + H2O = C-terminal S-carboxamide-L-cysteinyl-[HypE protein] + AMP + phosphate + diphosphate + H(+)</text>
        <dbReference type="Rhea" id="RHEA:55636"/>
        <dbReference type="Rhea" id="RHEA-COMP:14247"/>
        <dbReference type="Rhea" id="RHEA-COMP:14392"/>
        <dbReference type="ChEBI" id="CHEBI:15377"/>
        <dbReference type="ChEBI" id="CHEBI:15378"/>
        <dbReference type="ChEBI" id="CHEBI:30616"/>
        <dbReference type="ChEBI" id="CHEBI:33019"/>
        <dbReference type="ChEBI" id="CHEBI:43474"/>
        <dbReference type="ChEBI" id="CHEBI:58228"/>
        <dbReference type="ChEBI" id="CHEBI:76913"/>
        <dbReference type="ChEBI" id="CHEBI:139126"/>
        <dbReference type="ChEBI" id="CHEBI:456215"/>
    </reaction>
</comment>
<evidence type="ECO:0000256" key="3">
    <source>
        <dbReference type="ARBA" id="ARBA00022598"/>
    </source>
</evidence>
<comment type="similarity">
    <text evidence="2 8">Belongs to the carbamoyltransferase HypF family.</text>
</comment>
<dbReference type="InterPro" id="IPR001792">
    <property type="entry name" value="Acylphosphatase-like_dom"/>
</dbReference>
<dbReference type="Pfam" id="PF22521">
    <property type="entry name" value="HypF_C_2"/>
    <property type="match status" value="1"/>
</dbReference>
<keyword evidence="5" id="KW-0863">Zinc-finger</keyword>
<keyword evidence="13" id="KW-1185">Reference proteome</keyword>
<feature type="domain" description="YrdC-like" evidence="11">
    <location>
        <begin position="205"/>
        <end position="392"/>
    </location>
</feature>
<dbReference type="Gene3D" id="3.30.110.120">
    <property type="match status" value="1"/>
</dbReference>
<dbReference type="PROSITE" id="PS51163">
    <property type="entry name" value="YRDC"/>
    <property type="match status" value="1"/>
</dbReference>
<dbReference type="InterPro" id="IPR036046">
    <property type="entry name" value="Acylphosphatase-like_dom_sf"/>
</dbReference>
<name>A0ABM7PGU2_9BACT</name>
<evidence type="ECO:0000256" key="6">
    <source>
        <dbReference type="ARBA" id="ARBA00022833"/>
    </source>
</evidence>
<feature type="domain" description="Acylphosphatase-like" evidence="10">
    <location>
        <begin position="10"/>
        <end position="96"/>
    </location>
</feature>
<dbReference type="SUPFAM" id="SSF54975">
    <property type="entry name" value="Acylphosphatase/BLUF domain-like"/>
    <property type="match status" value="1"/>
</dbReference>
<dbReference type="InterPro" id="IPR006070">
    <property type="entry name" value="Sua5-like_dom"/>
</dbReference>
<comment type="catalytic activity">
    <reaction evidence="9">
        <text>an acyl phosphate + H2O = a carboxylate + phosphate + H(+)</text>
        <dbReference type="Rhea" id="RHEA:14965"/>
        <dbReference type="ChEBI" id="CHEBI:15377"/>
        <dbReference type="ChEBI" id="CHEBI:15378"/>
        <dbReference type="ChEBI" id="CHEBI:29067"/>
        <dbReference type="ChEBI" id="CHEBI:43474"/>
        <dbReference type="ChEBI" id="CHEBI:59918"/>
        <dbReference type="EC" id="3.6.1.7"/>
    </reaction>
</comment>
<evidence type="ECO:0000256" key="5">
    <source>
        <dbReference type="ARBA" id="ARBA00022771"/>
    </source>
</evidence>
<dbReference type="PIRSF" id="PIRSF006256">
    <property type="entry name" value="CMPcnvr_hdrg_mat"/>
    <property type="match status" value="1"/>
</dbReference>
<evidence type="ECO:0000256" key="2">
    <source>
        <dbReference type="ARBA" id="ARBA00008097"/>
    </source>
</evidence>
<dbReference type="PANTHER" id="PTHR42959">
    <property type="entry name" value="CARBAMOYLTRANSFERASE"/>
    <property type="match status" value="1"/>
</dbReference>
<evidence type="ECO:0000256" key="8">
    <source>
        <dbReference type="PIRNR" id="PIRNR006256"/>
    </source>
</evidence>
<dbReference type="InterPro" id="IPR004421">
    <property type="entry name" value="Carbamoyltransferase_HypF"/>
</dbReference>
<evidence type="ECO:0000313" key="12">
    <source>
        <dbReference type="EMBL" id="BCS96772.1"/>
    </source>
</evidence>
<dbReference type="PROSITE" id="PS51160">
    <property type="entry name" value="ACYLPHOSPHATASE_3"/>
    <property type="match status" value="1"/>
</dbReference>
<evidence type="ECO:0000313" key="13">
    <source>
        <dbReference type="Proteomes" id="UP001320148"/>
    </source>
</evidence>
<dbReference type="Proteomes" id="UP001320148">
    <property type="component" value="Chromosome"/>
</dbReference>
<sequence>MTQALAPVSAMQLTVCGVVQGIGFRPYIWRQAKRFGLNGRVSNTPSGVTIRVEGTPESLEQFVATLPTDAPPLAHITEFTHTPVTAEGYSDFLISESTHGEAVATLIPADIATCAECLDEVNDPANRRFGYPFTNCTNCGPRYTLIAGLPYDRPLTSMAPFPMCHACREEYENPADRRFHAQPNACSACGPHVFLQDNRGEAVPGAPITNAGLLLKQGKIIAVKGLGGFHLAVDAADNKAVSLLRERKKRPAKPFAVMCRDLTQARLVAMISPEEEALLNSTGAPIVLLRKTPESETLLAPELAPGVNTIGIMLPYTPLQHLLLKAGPPIQVMTSGNPSSEPVLVDNNVALDRLSQIADGFLMHNREILQRNDDSVTQVVKSQESLIRRARGYAPMPILLSRSLPPTLACGGILKNTLCLAKGNKAFLSQHIGDMENEETLDFFHHTSELMQKLLGIVPEVVAHDLHPDAASTRYAQSLKGVDLVPVQHHHAHIAACLADNDADGPVIGIALDGTGYGTDGTIWGGEVLLVEGNSFQRAAHLAGTPMPGGDAAVKAPWRMTAAHLLHHGILTAEEVGHRLPLPGHLFPTETVTLIKQMMEKGINSPTTSSMGRLFDAVSALIGTCTHVTFEGEAAIRLQAAAEKAWPQEPYPFSWHGEADTRIIHTASMFKGILDDMDKTRPVEQIAARFHATLVELFTVLCQKIRKETGLDRVALSGGVFQNRLLLREMLHALKNERFTVFTHHRVPAGDGGLSLGQAIVAGMGKSMPPAAR</sequence>
<proteinExistence type="inferred from homology"/>
<dbReference type="Gene3D" id="3.30.420.360">
    <property type="match status" value="1"/>
</dbReference>
<dbReference type="InterPro" id="IPR041440">
    <property type="entry name" value="HypF_C"/>
</dbReference>
<dbReference type="EC" id="6.2.-.-" evidence="8"/>
<evidence type="ECO:0000259" key="10">
    <source>
        <dbReference type="PROSITE" id="PS51160"/>
    </source>
</evidence>
<feature type="active site" evidence="9">
    <location>
        <position position="43"/>
    </location>
</feature>
<dbReference type="Pfam" id="PF00708">
    <property type="entry name" value="Acylphosphatase"/>
    <property type="match status" value="1"/>
</dbReference>
<evidence type="ECO:0000259" key="11">
    <source>
        <dbReference type="PROSITE" id="PS51163"/>
    </source>
</evidence>
<dbReference type="Gene3D" id="3.90.870.50">
    <property type="match status" value="1"/>
</dbReference>
<dbReference type="RefSeq" id="WP_236893056.1">
    <property type="nucleotide sequence ID" value="NZ_AP024488.1"/>
</dbReference>
<dbReference type="EMBL" id="AP024488">
    <property type="protein sequence ID" value="BCS96772.1"/>
    <property type="molecule type" value="Genomic_DNA"/>
</dbReference>
<dbReference type="Gene3D" id="3.30.420.40">
    <property type="match status" value="1"/>
</dbReference>
<dbReference type="Pfam" id="PF17788">
    <property type="entry name" value="HypF_C"/>
    <property type="match status" value="1"/>
</dbReference>
<keyword evidence="3" id="KW-0436">Ligase</keyword>
<evidence type="ECO:0000256" key="4">
    <source>
        <dbReference type="ARBA" id="ARBA00022723"/>
    </source>
</evidence>
<dbReference type="Pfam" id="PF07503">
    <property type="entry name" value="zf-HYPF"/>
    <property type="match status" value="2"/>
</dbReference>
<feature type="active site" evidence="9">
    <location>
        <position position="25"/>
    </location>
</feature>
<dbReference type="InterPro" id="IPR043129">
    <property type="entry name" value="ATPase_NBD"/>
</dbReference>
<dbReference type="InterPro" id="IPR055128">
    <property type="entry name" value="HypF_C_2"/>
</dbReference>
<dbReference type="NCBIfam" id="TIGR00143">
    <property type="entry name" value="hypF"/>
    <property type="match status" value="1"/>
</dbReference>
<evidence type="ECO:0000256" key="7">
    <source>
        <dbReference type="ARBA" id="ARBA00048220"/>
    </source>
</evidence>
<reference evidence="12 13" key="1">
    <citation type="submission" date="2021-02" db="EMBL/GenBank/DDBJ databases">
        <title>Complete genome of Desulfoluna sp. strain ASN36.</title>
        <authorList>
            <person name="Takahashi A."/>
            <person name="Kojima H."/>
            <person name="Fukui M."/>
        </authorList>
    </citation>
    <scope>NUCLEOTIDE SEQUENCE [LARGE SCALE GENOMIC DNA]</scope>
    <source>
        <strain evidence="12 13">ASN36</strain>
    </source>
</reference>
<dbReference type="InterPro" id="IPR011125">
    <property type="entry name" value="Znf_HypF"/>
</dbReference>
<evidence type="ECO:0000256" key="9">
    <source>
        <dbReference type="PROSITE-ProRule" id="PRU00520"/>
    </source>
</evidence>
<gene>
    <name evidence="12" type="primary">hypF</name>
    <name evidence="12" type="ORF">DSLASN_24040</name>
</gene>
<dbReference type="InterPro" id="IPR017945">
    <property type="entry name" value="DHBP_synth_RibB-like_a/b_dom"/>
</dbReference>
<keyword evidence="9" id="KW-0378">Hydrolase</keyword>
<dbReference type="SUPFAM" id="SSF55821">
    <property type="entry name" value="YrdC/RibB"/>
    <property type="match status" value="1"/>
</dbReference>
<comment type="pathway">
    <text evidence="1">Protein modification; [NiFe] hydrogenase maturation.</text>
</comment>
<dbReference type="SUPFAM" id="SSF53067">
    <property type="entry name" value="Actin-like ATPase domain"/>
    <property type="match status" value="1"/>
</dbReference>
<protein>
    <recommendedName>
        <fullName evidence="8">Carbamoyltransferase</fullName>
        <ecNumber evidence="8">6.2.-.-</ecNumber>
    </recommendedName>
</protein>
<dbReference type="InterPro" id="IPR051060">
    <property type="entry name" value="Carbamoyltrans_HypF-like"/>
</dbReference>